<reference evidence="2" key="1">
    <citation type="journal article" date="2005" name="Nature">
        <title>The map-based sequence of the rice genome.</title>
        <authorList>
            <consortium name="International rice genome sequencing project (IRGSP)"/>
            <person name="Matsumoto T."/>
            <person name="Wu J."/>
            <person name="Kanamori H."/>
            <person name="Katayose Y."/>
            <person name="Fujisawa M."/>
            <person name="Namiki N."/>
            <person name="Mizuno H."/>
            <person name="Yamamoto K."/>
            <person name="Antonio B.A."/>
            <person name="Baba T."/>
            <person name="Sakata K."/>
            <person name="Nagamura Y."/>
            <person name="Aoki H."/>
            <person name="Arikawa K."/>
            <person name="Arita K."/>
            <person name="Bito T."/>
            <person name="Chiden Y."/>
            <person name="Fujitsuka N."/>
            <person name="Fukunaka R."/>
            <person name="Hamada M."/>
            <person name="Harada C."/>
            <person name="Hayashi A."/>
            <person name="Hijishita S."/>
            <person name="Honda M."/>
            <person name="Hosokawa S."/>
            <person name="Ichikawa Y."/>
            <person name="Idonuma A."/>
            <person name="Iijima M."/>
            <person name="Ikeda M."/>
            <person name="Ikeno M."/>
            <person name="Ito K."/>
            <person name="Ito S."/>
            <person name="Ito T."/>
            <person name="Ito Y."/>
            <person name="Ito Y."/>
            <person name="Iwabuchi A."/>
            <person name="Kamiya K."/>
            <person name="Karasawa W."/>
            <person name="Kurita K."/>
            <person name="Katagiri S."/>
            <person name="Kikuta A."/>
            <person name="Kobayashi H."/>
            <person name="Kobayashi N."/>
            <person name="Machita K."/>
            <person name="Maehara T."/>
            <person name="Masukawa M."/>
            <person name="Mizubayashi T."/>
            <person name="Mukai Y."/>
            <person name="Nagasaki H."/>
            <person name="Nagata Y."/>
            <person name="Naito S."/>
            <person name="Nakashima M."/>
            <person name="Nakama Y."/>
            <person name="Nakamichi Y."/>
            <person name="Nakamura M."/>
            <person name="Meguro A."/>
            <person name="Negishi M."/>
            <person name="Ohta I."/>
            <person name="Ohta T."/>
            <person name="Okamoto M."/>
            <person name="Ono N."/>
            <person name="Saji S."/>
            <person name="Sakaguchi M."/>
            <person name="Sakai K."/>
            <person name="Shibata M."/>
            <person name="Shimokawa T."/>
            <person name="Song J."/>
            <person name="Takazaki Y."/>
            <person name="Terasawa K."/>
            <person name="Tsugane M."/>
            <person name="Tsuji K."/>
            <person name="Ueda S."/>
            <person name="Waki K."/>
            <person name="Yamagata H."/>
            <person name="Yamamoto M."/>
            <person name="Yamamoto S."/>
            <person name="Yamane H."/>
            <person name="Yoshiki S."/>
            <person name="Yoshihara R."/>
            <person name="Yukawa K."/>
            <person name="Zhong H."/>
            <person name="Yano M."/>
            <person name="Yuan Q."/>
            <person name="Ouyang S."/>
            <person name="Liu J."/>
            <person name="Jones K.M."/>
            <person name="Gansberger K."/>
            <person name="Moffat K."/>
            <person name="Hill J."/>
            <person name="Bera J."/>
            <person name="Fadrosh D."/>
            <person name="Jin S."/>
            <person name="Johri S."/>
            <person name="Kim M."/>
            <person name="Overton L."/>
            <person name="Reardon M."/>
            <person name="Tsitrin T."/>
            <person name="Vuong H."/>
            <person name="Weaver B."/>
            <person name="Ciecko A."/>
            <person name="Tallon L."/>
            <person name="Jackson J."/>
            <person name="Pai G."/>
            <person name="Aken S.V."/>
            <person name="Utterback T."/>
            <person name="Reidmuller S."/>
            <person name="Feldblyum T."/>
            <person name="Hsiao J."/>
            <person name="Zismann V."/>
            <person name="Iobst S."/>
            <person name="de Vazeille A.R."/>
            <person name="Buell C.R."/>
            <person name="Ying K."/>
            <person name="Li Y."/>
            <person name="Lu T."/>
            <person name="Huang Y."/>
            <person name="Zhao Q."/>
            <person name="Feng Q."/>
            <person name="Zhang L."/>
            <person name="Zhu J."/>
            <person name="Weng Q."/>
            <person name="Mu J."/>
            <person name="Lu Y."/>
            <person name="Fan D."/>
            <person name="Liu Y."/>
            <person name="Guan J."/>
            <person name="Zhang Y."/>
            <person name="Yu S."/>
            <person name="Liu X."/>
            <person name="Zhang Y."/>
            <person name="Hong G."/>
            <person name="Han B."/>
            <person name="Choisne N."/>
            <person name="Demange N."/>
            <person name="Orjeda G."/>
            <person name="Samain S."/>
            <person name="Cattolico L."/>
            <person name="Pelletier E."/>
            <person name="Couloux A."/>
            <person name="Segurens B."/>
            <person name="Wincker P."/>
            <person name="D'Hont A."/>
            <person name="Scarpelli C."/>
            <person name="Weissenbach J."/>
            <person name="Salanoubat M."/>
            <person name="Quetier F."/>
            <person name="Yu Y."/>
            <person name="Kim H.R."/>
            <person name="Rambo T."/>
            <person name="Currie J."/>
            <person name="Collura K."/>
            <person name="Luo M."/>
            <person name="Yang T."/>
            <person name="Ammiraju J.S.S."/>
            <person name="Engler F."/>
            <person name="Soderlund C."/>
            <person name="Wing R.A."/>
            <person name="Palmer L.E."/>
            <person name="de la Bastide M."/>
            <person name="Spiegel L."/>
            <person name="Nascimento L."/>
            <person name="Zutavern T."/>
            <person name="O'Shaughnessy A."/>
            <person name="Dike S."/>
            <person name="Dedhia N."/>
            <person name="Preston R."/>
            <person name="Balija V."/>
            <person name="McCombie W.R."/>
            <person name="Chow T."/>
            <person name="Chen H."/>
            <person name="Chung M."/>
            <person name="Chen C."/>
            <person name="Shaw J."/>
            <person name="Wu H."/>
            <person name="Hsiao K."/>
            <person name="Chao Y."/>
            <person name="Chu M."/>
            <person name="Cheng C."/>
            <person name="Hour A."/>
            <person name="Lee P."/>
            <person name="Lin S."/>
            <person name="Lin Y."/>
            <person name="Liou J."/>
            <person name="Liu S."/>
            <person name="Hsing Y."/>
            <person name="Raghuvanshi S."/>
            <person name="Mohanty A."/>
            <person name="Bharti A.K."/>
            <person name="Gaur A."/>
            <person name="Gupta V."/>
            <person name="Kumar D."/>
            <person name="Ravi V."/>
            <person name="Vij S."/>
            <person name="Kapur A."/>
            <person name="Khurana P."/>
            <person name="Khurana P."/>
            <person name="Khurana J.P."/>
            <person name="Tyagi A.K."/>
            <person name="Gaikwad K."/>
            <person name="Singh A."/>
            <person name="Dalal V."/>
            <person name="Srivastava S."/>
            <person name="Dixit A."/>
            <person name="Pal A.K."/>
            <person name="Ghazi I.A."/>
            <person name="Yadav M."/>
            <person name="Pandit A."/>
            <person name="Bhargava A."/>
            <person name="Sureshbabu K."/>
            <person name="Batra K."/>
            <person name="Sharma T.R."/>
            <person name="Mohapatra T."/>
            <person name="Singh N.K."/>
            <person name="Messing J."/>
            <person name="Nelson A.B."/>
            <person name="Fuks G."/>
            <person name="Kavchok S."/>
            <person name="Keizer G."/>
            <person name="Linton E."/>
            <person name="Llaca V."/>
            <person name="Song R."/>
            <person name="Tanyolac B."/>
            <person name="Young S."/>
            <person name="Ho-Il K."/>
            <person name="Hahn J.H."/>
            <person name="Sangsakoo G."/>
            <person name="Vanavichit A."/>
            <person name="de Mattos Luiz.A.T."/>
            <person name="Zimmer P.D."/>
            <person name="Malone G."/>
            <person name="Dellagostin O."/>
            <person name="de Oliveira A.C."/>
            <person name="Bevan M."/>
            <person name="Bancroft I."/>
            <person name="Minx P."/>
            <person name="Cordum H."/>
            <person name="Wilson R."/>
            <person name="Cheng Z."/>
            <person name="Jin W."/>
            <person name="Jiang J."/>
            <person name="Leong S.A."/>
            <person name="Iwama H."/>
            <person name="Gojobori T."/>
            <person name="Itoh T."/>
            <person name="Niimura Y."/>
            <person name="Fujii Y."/>
            <person name="Habara T."/>
            <person name="Sakai H."/>
            <person name="Sato Y."/>
            <person name="Wilson G."/>
            <person name="Kumar K."/>
            <person name="McCouch S."/>
            <person name="Juretic N."/>
            <person name="Hoen D."/>
            <person name="Wright S."/>
            <person name="Bruskiewich R."/>
            <person name="Bureau T."/>
            <person name="Miyao A."/>
            <person name="Hirochika H."/>
            <person name="Nishikawa T."/>
            <person name="Kadowaki K."/>
            <person name="Sugiura M."/>
            <person name="Burr B."/>
            <person name="Sasaki T."/>
        </authorList>
    </citation>
    <scope>NUCLEOTIDE SEQUENCE [LARGE SCALE GENOMIC DNA]</scope>
    <source>
        <strain evidence="2">cv. Nipponbare</strain>
    </source>
</reference>
<accession>A0A0N7KLU7</accession>
<evidence type="ECO:0000313" key="2">
    <source>
        <dbReference type="Proteomes" id="UP000059680"/>
    </source>
</evidence>
<reference evidence="1 2" key="2">
    <citation type="journal article" date="2013" name="Plant Cell Physiol.">
        <title>Rice Annotation Project Database (RAP-DB): an integrative and interactive database for rice genomics.</title>
        <authorList>
            <person name="Sakai H."/>
            <person name="Lee S.S."/>
            <person name="Tanaka T."/>
            <person name="Numa H."/>
            <person name="Kim J."/>
            <person name="Kawahara Y."/>
            <person name="Wakimoto H."/>
            <person name="Yang C.C."/>
            <person name="Iwamoto M."/>
            <person name="Abe T."/>
            <person name="Yamada Y."/>
            <person name="Muto A."/>
            <person name="Inokuchi H."/>
            <person name="Ikemura T."/>
            <person name="Matsumoto T."/>
            <person name="Sasaki T."/>
            <person name="Itoh T."/>
        </authorList>
    </citation>
    <scope>NUCLEOTIDE SEQUENCE [LARGE SCALE GENOMIC DNA]</scope>
    <source>
        <strain evidence="2">cv. Nipponbare</strain>
    </source>
</reference>
<dbReference type="EMBL" id="AP014962">
    <property type="protein sequence ID" value="BAS97009.1"/>
    <property type="molecule type" value="Genomic_DNA"/>
</dbReference>
<keyword evidence="2" id="KW-1185">Reference proteome</keyword>
<evidence type="ECO:0000313" key="1">
    <source>
        <dbReference type="EMBL" id="BAS97009.1"/>
    </source>
</evidence>
<dbReference type="InParanoid" id="A0A0N7KLU7"/>
<dbReference type="Proteomes" id="UP000059680">
    <property type="component" value="Chromosome 6"/>
</dbReference>
<protein>
    <submittedName>
        <fullName evidence="1">Os06g0243250 protein</fullName>
    </submittedName>
</protein>
<name>A0A0N7KLU7_ORYSJ</name>
<dbReference type="AlphaFoldDB" id="A0A0N7KLU7"/>
<sequence>MAALGVVEAWVSGRKMICSITTAEDAGRGGGRLRVREVVEDSNVGNGPIGCKGLGIRQSISISFHLAFGRLVLTGRRWMKVGYPVACGTGSLKVDEDGTSGD</sequence>
<proteinExistence type="predicted"/>
<dbReference type="PaxDb" id="39947-A0A0N7KLU7"/>
<organism evidence="1 2">
    <name type="scientific">Oryza sativa subsp. japonica</name>
    <name type="common">Rice</name>
    <dbReference type="NCBI Taxonomy" id="39947"/>
    <lineage>
        <taxon>Eukaryota</taxon>
        <taxon>Viridiplantae</taxon>
        <taxon>Streptophyta</taxon>
        <taxon>Embryophyta</taxon>
        <taxon>Tracheophyta</taxon>
        <taxon>Spermatophyta</taxon>
        <taxon>Magnoliopsida</taxon>
        <taxon>Liliopsida</taxon>
        <taxon>Poales</taxon>
        <taxon>Poaceae</taxon>
        <taxon>BOP clade</taxon>
        <taxon>Oryzoideae</taxon>
        <taxon>Oryzeae</taxon>
        <taxon>Oryzinae</taxon>
        <taxon>Oryza</taxon>
        <taxon>Oryza sativa</taxon>
    </lineage>
</organism>
<reference evidence="1 2" key="3">
    <citation type="journal article" date="2013" name="Rice">
        <title>Improvement of the Oryza sativa Nipponbare reference genome using next generation sequence and optical map data.</title>
        <authorList>
            <person name="Kawahara Y."/>
            <person name="de la Bastide M."/>
            <person name="Hamilton J.P."/>
            <person name="Kanamori H."/>
            <person name="McCombie W.R."/>
            <person name="Ouyang S."/>
            <person name="Schwartz D.C."/>
            <person name="Tanaka T."/>
            <person name="Wu J."/>
            <person name="Zhou S."/>
            <person name="Childs K.L."/>
            <person name="Davidson R.M."/>
            <person name="Lin H."/>
            <person name="Quesada-Ocampo L."/>
            <person name="Vaillancourt B."/>
            <person name="Sakai H."/>
            <person name="Lee S.S."/>
            <person name="Kim J."/>
            <person name="Numa H."/>
            <person name="Itoh T."/>
            <person name="Buell C.R."/>
            <person name="Matsumoto T."/>
        </authorList>
    </citation>
    <scope>NUCLEOTIDE SEQUENCE [LARGE SCALE GENOMIC DNA]</scope>
    <source>
        <strain evidence="2">cv. Nipponbare</strain>
    </source>
</reference>
<gene>
    <name evidence="1" type="ordered locus">Os06g0243250</name>
    <name evidence="1" type="ORF">OSNPB_060243250</name>
</gene>